<name>A0A0D0PRB2_KITGR</name>
<dbReference type="RefSeq" id="WP_043915240.1">
    <property type="nucleotide sequence ID" value="NZ_JXZB01000004.1"/>
</dbReference>
<proteinExistence type="predicted"/>
<dbReference type="Proteomes" id="UP000032066">
    <property type="component" value="Unassembled WGS sequence"/>
</dbReference>
<keyword evidence="2" id="KW-1185">Reference proteome</keyword>
<dbReference type="AlphaFoldDB" id="A0A0D0PRB2"/>
<dbReference type="STRING" id="2064.TR51_29115"/>
<dbReference type="OrthoDB" id="3861044at2"/>
<protein>
    <submittedName>
        <fullName evidence="1">Uncharacterized protein</fullName>
    </submittedName>
</protein>
<comment type="caution">
    <text evidence="1">The sequence shown here is derived from an EMBL/GenBank/DDBJ whole genome shotgun (WGS) entry which is preliminary data.</text>
</comment>
<evidence type="ECO:0000313" key="2">
    <source>
        <dbReference type="Proteomes" id="UP000032066"/>
    </source>
</evidence>
<gene>
    <name evidence="1" type="ORF">TR51_29115</name>
</gene>
<organism evidence="1 2">
    <name type="scientific">Kitasatospora griseola</name>
    <name type="common">Streptomyces griseolosporeus</name>
    <dbReference type="NCBI Taxonomy" id="2064"/>
    <lineage>
        <taxon>Bacteria</taxon>
        <taxon>Bacillati</taxon>
        <taxon>Actinomycetota</taxon>
        <taxon>Actinomycetes</taxon>
        <taxon>Kitasatosporales</taxon>
        <taxon>Streptomycetaceae</taxon>
        <taxon>Kitasatospora</taxon>
    </lineage>
</organism>
<evidence type="ECO:0000313" key="1">
    <source>
        <dbReference type="EMBL" id="KIQ62932.1"/>
    </source>
</evidence>
<dbReference type="PATRIC" id="fig|2064.6.peg.6182"/>
<accession>A0A0D0PRB2</accession>
<reference evidence="1 2" key="1">
    <citation type="submission" date="2015-02" db="EMBL/GenBank/DDBJ databases">
        <title>Draft genome sequence of Kitasatospora griseola MF730-N6, a bafilomycin, terpentecin and satosporin producer.</title>
        <authorList>
            <person name="Arens J.C."/>
            <person name="Haltli B."/>
            <person name="Kerr R.G."/>
        </authorList>
    </citation>
    <scope>NUCLEOTIDE SEQUENCE [LARGE SCALE GENOMIC DNA]</scope>
    <source>
        <strain evidence="1 2">MF730-N6</strain>
    </source>
</reference>
<sequence length="490" mass="52304">MVYDDGRQYQYLESLDSARTAGPGDGRGEELQLQIFTEVLMTLALGREVVVPQSFAFDSFGFHRVAATVLRARDSSAPGEHPFRLHLFGARSYEEAVAGMLARTVDPAGPFLSLLLPELSDPAAHGLDPGEVREQAADFDRLLSAEWLDPERADGLAVVRDEFRHLPRVAARPPARLYALGELVVAAVDPASPMGRAVADLPEPYREVHATLATAIRRLGVDRPQAFHHRSRLRLARPWPGDAAGRTPAEIVGGPETLGLVVEFVDTLYNLIVVDSIGVADTTLSTGQGLDDGRLAARATAQELALAQYRHRAGQTLPGPDRAGSGPLFEVRLGATAGLADDRVRARMAALRTDAGDAIAALMQARAERGRTAESPFWKGIERLRTAEDPLAARKALDAHLARVAAVLGDRTGLAPIGGLAIELVLTAAGAVGPALATEVWRLPGLVGYPAMAAGAVGNVLYRKGKDSVARRLSTRRLACALGRVVDLRS</sequence>
<dbReference type="EMBL" id="JXZB01000004">
    <property type="protein sequence ID" value="KIQ62932.1"/>
    <property type="molecule type" value="Genomic_DNA"/>
</dbReference>